<dbReference type="OrthoDB" id="3748531at2"/>
<comment type="caution">
    <text evidence="4">The sequence shown here is derived from an EMBL/GenBank/DDBJ whole genome shotgun (WGS) entry which is preliminary data.</text>
</comment>
<keyword evidence="2" id="KW-0812">Transmembrane</keyword>
<sequence length="174" mass="19344">MRAGDAERQQVADQLRAALELGRLDLTEYDERLSRTYAAKTFGDLDGLLDDLPDTMPPTAGAQLMVPIRNDALVPGPDGRFPNATARWLSHTWDSYFATVTIVVAIWAVICLMTAQWLYFWPAWVAGPWGAVLLVSTIGGLASGEPQKWAADRARQEQRKRNKRAAEDAENEDD</sequence>
<evidence type="ECO:0000313" key="5">
    <source>
        <dbReference type="Proteomes" id="UP000256913"/>
    </source>
</evidence>
<evidence type="ECO:0000313" key="4">
    <source>
        <dbReference type="EMBL" id="REF95357.1"/>
    </source>
</evidence>
<proteinExistence type="predicted"/>
<accession>A0A3D9ZDM9</accession>
<dbReference type="EMBL" id="QUMQ01000001">
    <property type="protein sequence ID" value="REF95357.1"/>
    <property type="molecule type" value="Genomic_DNA"/>
</dbReference>
<organism evidence="4 5">
    <name type="scientific">Asanoa ferruginea</name>
    <dbReference type="NCBI Taxonomy" id="53367"/>
    <lineage>
        <taxon>Bacteria</taxon>
        <taxon>Bacillati</taxon>
        <taxon>Actinomycetota</taxon>
        <taxon>Actinomycetes</taxon>
        <taxon>Micromonosporales</taxon>
        <taxon>Micromonosporaceae</taxon>
        <taxon>Asanoa</taxon>
    </lineage>
</organism>
<dbReference type="RefSeq" id="WP_116067054.1">
    <property type="nucleotide sequence ID" value="NZ_BONB01000015.1"/>
</dbReference>
<keyword evidence="2" id="KW-1133">Transmembrane helix</keyword>
<gene>
    <name evidence="4" type="ORF">DFJ67_1310</name>
</gene>
<dbReference type="Pfam" id="PF08044">
    <property type="entry name" value="DUF1707"/>
    <property type="match status" value="1"/>
</dbReference>
<dbReference type="PANTHER" id="PTHR40763:SF4">
    <property type="entry name" value="DUF1707 DOMAIN-CONTAINING PROTEIN"/>
    <property type="match status" value="1"/>
</dbReference>
<dbReference type="InterPro" id="IPR012551">
    <property type="entry name" value="DUF1707_SHOCT-like"/>
</dbReference>
<name>A0A3D9ZDM9_9ACTN</name>
<dbReference type="PANTHER" id="PTHR40763">
    <property type="entry name" value="MEMBRANE PROTEIN-RELATED"/>
    <property type="match status" value="1"/>
</dbReference>
<feature type="compositionally biased region" description="Basic and acidic residues" evidence="1">
    <location>
        <begin position="150"/>
        <end position="167"/>
    </location>
</feature>
<reference evidence="4 5" key="1">
    <citation type="submission" date="2018-08" db="EMBL/GenBank/DDBJ databases">
        <title>Sequencing the genomes of 1000 actinobacteria strains.</title>
        <authorList>
            <person name="Klenk H.-P."/>
        </authorList>
    </citation>
    <scope>NUCLEOTIDE SEQUENCE [LARGE SCALE GENOMIC DNA]</scope>
    <source>
        <strain evidence="4 5">DSM 44099</strain>
    </source>
</reference>
<feature type="transmembrane region" description="Helical" evidence="2">
    <location>
        <begin position="96"/>
        <end position="120"/>
    </location>
</feature>
<feature type="transmembrane region" description="Helical" evidence="2">
    <location>
        <begin position="126"/>
        <end position="144"/>
    </location>
</feature>
<evidence type="ECO:0000256" key="1">
    <source>
        <dbReference type="SAM" id="MobiDB-lite"/>
    </source>
</evidence>
<protein>
    <submittedName>
        <fullName evidence="4">Uncharacterized protein DUF1707</fullName>
    </submittedName>
</protein>
<feature type="domain" description="DUF1707" evidence="3">
    <location>
        <begin position="1"/>
        <end position="53"/>
    </location>
</feature>
<dbReference type="Proteomes" id="UP000256913">
    <property type="component" value="Unassembled WGS sequence"/>
</dbReference>
<keyword evidence="2" id="KW-0472">Membrane</keyword>
<keyword evidence="5" id="KW-1185">Reference proteome</keyword>
<dbReference type="AlphaFoldDB" id="A0A3D9ZDM9"/>
<feature type="region of interest" description="Disordered" evidence="1">
    <location>
        <begin position="146"/>
        <end position="174"/>
    </location>
</feature>
<evidence type="ECO:0000259" key="3">
    <source>
        <dbReference type="Pfam" id="PF08044"/>
    </source>
</evidence>
<evidence type="ECO:0000256" key="2">
    <source>
        <dbReference type="SAM" id="Phobius"/>
    </source>
</evidence>